<feature type="domain" description="Fibrinogen C-terminal" evidence="7">
    <location>
        <begin position="332"/>
        <end position="414"/>
    </location>
</feature>
<keyword evidence="2" id="KW-0964">Secreted</keyword>
<dbReference type="GO" id="GO:0030674">
    <property type="term" value="F:protein-macromolecule adaptor activity"/>
    <property type="evidence" value="ECO:0007669"/>
    <property type="project" value="TreeGrafter"/>
</dbReference>
<evidence type="ECO:0000259" key="7">
    <source>
        <dbReference type="PROSITE" id="PS51406"/>
    </source>
</evidence>
<dbReference type="EMBL" id="JARKIK010000027">
    <property type="protein sequence ID" value="KAK8742694.1"/>
    <property type="molecule type" value="Genomic_DNA"/>
</dbReference>
<evidence type="ECO:0000256" key="3">
    <source>
        <dbReference type="ARBA" id="ARBA00023157"/>
    </source>
</evidence>
<comment type="subcellular location">
    <subcellularLocation>
        <location evidence="1">Secreted</location>
    </subcellularLocation>
</comment>
<evidence type="ECO:0000256" key="4">
    <source>
        <dbReference type="ARBA" id="ARBA00023180"/>
    </source>
</evidence>
<keyword evidence="5" id="KW-0175">Coiled coil</keyword>
<feature type="coiled-coil region" evidence="5">
    <location>
        <begin position="128"/>
        <end position="162"/>
    </location>
</feature>
<dbReference type="SUPFAM" id="SSF58113">
    <property type="entry name" value="Apolipoprotein A-I"/>
    <property type="match status" value="1"/>
</dbReference>
<keyword evidence="3" id="KW-1015">Disulfide bond</keyword>
<dbReference type="Pfam" id="PF00147">
    <property type="entry name" value="Fibrinogen_C"/>
    <property type="match status" value="1"/>
</dbReference>
<dbReference type="SUPFAM" id="SSF56496">
    <property type="entry name" value="Fibrinogen C-terminal domain-like"/>
    <property type="match status" value="1"/>
</dbReference>
<protein>
    <recommendedName>
        <fullName evidence="7">Fibrinogen C-terminal domain-containing protein</fullName>
    </recommendedName>
</protein>
<evidence type="ECO:0000313" key="9">
    <source>
        <dbReference type="Proteomes" id="UP001445076"/>
    </source>
</evidence>
<dbReference type="Gene3D" id="3.90.215.10">
    <property type="entry name" value="Gamma Fibrinogen, chain A, domain 1"/>
    <property type="match status" value="1"/>
</dbReference>
<evidence type="ECO:0000256" key="2">
    <source>
        <dbReference type="ARBA" id="ARBA00022525"/>
    </source>
</evidence>
<evidence type="ECO:0000313" key="8">
    <source>
        <dbReference type="EMBL" id="KAK8742694.1"/>
    </source>
</evidence>
<name>A0AAW0XXK8_CHEQU</name>
<dbReference type="PANTHER" id="PTHR47221:SF5">
    <property type="entry name" value="FIBRINOGEN C-TERMINAL DOMAIN-CONTAINING PROTEIN"/>
    <property type="match status" value="1"/>
</dbReference>
<feature type="region of interest" description="Disordered" evidence="6">
    <location>
        <begin position="315"/>
        <end position="334"/>
    </location>
</feature>
<evidence type="ECO:0000256" key="1">
    <source>
        <dbReference type="ARBA" id="ARBA00004613"/>
    </source>
</evidence>
<feature type="compositionally biased region" description="Low complexity" evidence="6">
    <location>
        <begin position="315"/>
        <end position="331"/>
    </location>
</feature>
<dbReference type="InterPro" id="IPR036056">
    <property type="entry name" value="Fibrinogen-like_C"/>
</dbReference>
<evidence type="ECO:0000256" key="5">
    <source>
        <dbReference type="SAM" id="Coils"/>
    </source>
</evidence>
<gene>
    <name evidence="8" type="ORF">OTU49_001627</name>
</gene>
<dbReference type="InterPro" id="IPR002181">
    <property type="entry name" value="Fibrinogen_a/b/g_C_dom"/>
</dbReference>
<dbReference type="InterPro" id="IPR037579">
    <property type="entry name" value="FIB_ANG-like"/>
</dbReference>
<comment type="caution">
    <text evidence="8">The sequence shown here is derived from an EMBL/GenBank/DDBJ whole genome shotgun (WGS) entry which is preliminary data.</text>
</comment>
<evidence type="ECO:0000256" key="6">
    <source>
        <dbReference type="SAM" id="MobiDB-lite"/>
    </source>
</evidence>
<dbReference type="GO" id="GO:0005577">
    <property type="term" value="C:fibrinogen complex"/>
    <property type="evidence" value="ECO:0007669"/>
    <property type="project" value="TreeGrafter"/>
</dbReference>
<dbReference type="GO" id="GO:0034116">
    <property type="term" value="P:positive regulation of heterotypic cell-cell adhesion"/>
    <property type="evidence" value="ECO:0007669"/>
    <property type="project" value="TreeGrafter"/>
</dbReference>
<dbReference type="PANTHER" id="PTHR47221">
    <property type="entry name" value="FIBRINOGEN ALPHA CHAIN"/>
    <property type="match status" value="1"/>
</dbReference>
<feature type="non-terminal residue" evidence="8">
    <location>
        <position position="414"/>
    </location>
</feature>
<dbReference type="PROSITE" id="PS51406">
    <property type="entry name" value="FIBRINOGEN_C_2"/>
    <property type="match status" value="1"/>
</dbReference>
<keyword evidence="4" id="KW-0325">Glycoprotein</keyword>
<dbReference type="GO" id="GO:0005201">
    <property type="term" value="F:extracellular matrix structural constituent"/>
    <property type="evidence" value="ECO:0007669"/>
    <property type="project" value="TreeGrafter"/>
</dbReference>
<reference evidence="8 9" key="1">
    <citation type="journal article" date="2024" name="BMC Genomics">
        <title>Genome assembly of redclaw crayfish (Cherax quadricarinatus) provides insights into its immune adaptation and hypoxia tolerance.</title>
        <authorList>
            <person name="Liu Z."/>
            <person name="Zheng J."/>
            <person name="Li H."/>
            <person name="Fang K."/>
            <person name="Wang S."/>
            <person name="He J."/>
            <person name="Zhou D."/>
            <person name="Weng S."/>
            <person name="Chi M."/>
            <person name="Gu Z."/>
            <person name="He J."/>
            <person name="Li F."/>
            <person name="Wang M."/>
        </authorList>
    </citation>
    <scope>NUCLEOTIDE SEQUENCE [LARGE SCALE GENOMIC DNA]</scope>
    <source>
        <strain evidence="8">ZL_2023a</strain>
    </source>
</reference>
<dbReference type="Proteomes" id="UP001445076">
    <property type="component" value="Unassembled WGS sequence"/>
</dbReference>
<dbReference type="InterPro" id="IPR014716">
    <property type="entry name" value="Fibrinogen_a/b/g_C_1"/>
</dbReference>
<accession>A0AAW0XXK8</accession>
<dbReference type="AlphaFoldDB" id="A0AAW0XXK8"/>
<proteinExistence type="predicted"/>
<feature type="region of interest" description="Disordered" evidence="6">
    <location>
        <begin position="257"/>
        <end position="309"/>
    </location>
</feature>
<sequence>MTPVMLPFHIYDESEPQSQDPSHIIGEVIASEFSRHVPALSNNLRAELNVMRNDITHHFDSLKHYMDNKLDRMQRDAPSSIGYEDTSSLGEVSEARFSSSHTNAASIRHNLAMAELRRLSADLTRTLNEQVSKLREELRSNLDHLKQQVQNSTENMAERLQEEFTAKADESTTMLKKVFFLTRNQMAMIQSQLGNITTALQEEPERTKAEAESFTHTIIDTTTTTTVQTPTITQTPTVTTTQTSTTQIPTITTPQFSTTQAPTATTTQAPTVTTTQTSTSTEMPVSTQTTTTQSPTMTQTPTTAQTRTTTETPILTTSTIPPTTSTATSTSTEEKVFPRDCEDALKGGQQSGVTRIRPAADMEPKKVWCEQELDGGGWTVMLRRWHQPTQLDFRRSWESYSTGFGDPNGEYWIG</sequence>
<organism evidence="8 9">
    <name type="scientific">Cherax quadricarinatus</name>
    <name type="common">Australian red claw crayfish</name>
    <dbReference type="NCBI Taxonomy" id="27406"/>
    <lineage>
        <taxon>Eukaryota</taxon>
        <taxon>Metazoa</taxon>
        <taxon>Ecdysozoa</taxon>
        <taxon>Arthropoda</taxon>
        <taxon>Crustacea</taxon>
        <taxon>Multicrustacea</taxon>
        <taxon>Malacostraca</taxon>
        <taxon>Eumalacostraca</taxon>
        <taxon>Eucarida</taxon>
        <taxon>Decapoda</taxon>
        <taxon>Pleocyemata</taxon>
        <taxon>Astacidea</taxon>
        <taxon>Parastacoidea</taxon>
        <taxon>Parastacidae</taxon>
        <taxon>Cherax</taxon>
    </lineage>
</organism>
<keyword evidence="9" id="KW-1185">Reference proteome</keyword>